<name>A0A6H3F9V4_9BACT</name>
<dbReference type="InterPro" id="IPR025983">
    <property type="entry name" value="Cys_rich_CPCC"/>
</dbReference>
<dbReference type="AlphaFoldDB" id="A0A6H3F9V4"/>
<evidence type="ECO:0000313" key="2">
    <source>
        <dbReference type="EMBL" id="TBH78849.1"/>
    </source>
</evidence>
<dbReference type="RefSeq" id="WP_130958159.1">
    <property type="nucleotide sequence ID" value="NZ_JBHSHA010000001.1"/>
</dbReference>
<accession>A0A6H3F9V4</accession>
<sequence length="333" mass="38218">MQAIAEFQERRRGFDRLCNQLWNPNGEPYEVFNRCACPACGYPTIEERSRYDMCLLCKWEDDGQDDDSADEVWGGPNGDYSLTDARLNFSRFGSMYPPDDICGSEWANKDVEEKNKLRKLYDSLLIISDSKKLAEQILAVKRLEGSPTTLEEYLSRKPLRYDQRKGVFLDNWWLAHPVWEGTLYGYGRVTRELAVGYSLQRISRMEDLCERLRGKSPGFDRRPCLACGLPTAPTGDQRCLLCGWPENPLDSDASGSEEPSHLDYSLTEAQVNFEKYLTMYAPEDEPNFSRSQTNLLKKCLLIRAYLDLSAGSFQLENQIHAILDLEKQVLAER</sequence>
<protein>
    <recommendedName>
        <fullName evidence="1">Cysteine-rich CPCC domain-containing protein</fullName>
    </recommendedName>
</protein>
<comment type="caution">
    <text evidence="2">The sequence shown here is derived from an EMBL/GenBank/DDBJ whole genome shotgun (WGS) entry which is preliminary data.</text>
</comment>
<evidence type="ECO:0000313" key="3">
    <source>
        <dbReference type="Proteomes" id="UP000292919"/>
    </source>
</evidence>
<keyword evidence="3" id="KW-1185">Reference proteome</keyword>
<reference evidence="2 3" key="1">
    <citation type="submission" date="2018-12" db="EMBL/GenBank/DDBJ databases">
        <title>First genome draft of Desulfovibrio legallis sp. nov.</title>
        <authorList>
            <person name="Ben Dhia O."/>
            <person name="Najjari A."/>
            <person name="Ferjani R."/>
            <person name="Fhoula I."/>
            <person name="Fardeau M.-L."/>
            <person name="Boudabbous A."/>
            <person name="Ouzari H.I."/>
        </authorList>
    </citation>
    <scope>NUCLEOTIDE SEQUENCE [LARGE SCALE GENOMIC DNA]</scope>
    <source>
        <strain evidence="2 3">H1T</strain>
    </source>
</reference>
<evidence type="ECO:0000259" key="1">
    <source>
        <dbReference type="Pfam" id="PF14206"/>
    </source>
</evidence>
<dbReference type="Pfam" id="PF14206">
    <property type="entry name" value="Cys_rich_CPCC"/>
    <property type="match status" value="1"/>
</dbReference>
<dbReference type="Proteomes" id="UP000292919">
    <property type="component" value="Unassembled WGS sequence"/>
</dbReference>
<proteinExistence type="predicted"/>
<organism evidence="2 3">
    <name type="scientific">Desulfovibrio legallii</name>
    <dbReference type="NCBI Taxonomy" id="571438"/>
    <lineage>
        <taxon>Bacteria</taxon>
        <taxon>Pseudomonadati</taxon>
        <taxon>Thermodesulfobacteriota</taxon>
        <taxon>Desulfovibrionia</taxon>
        <taxon>Desulfovibrionales</taxon>
        <taxon>Desulfovibrionaceae</taxon>
        <taxon>Desulfovibrio</taxon>
    </lineage>
</organism>
<gene>
    <name evidence="2" type="ORF">EB812_09395</name>
</gene>
<dbReference type="EMBL" id="SIXC01000012">
    <property type="protein sequence ID" value="TBH78849.1"/>
    <property type="molecule type" value="Genomic_DNA"/>
</dbReference>
<feature type="domain" description="Cysteine-rich CPCC" evidence="1">
    <location>
        <begin position="35"/>
        <end position="95"/>
    </location>
</feature>